<accession>A0ABD0LSN4</accession>
<reference evidence="1 2" key="1">
    <citation type="journal article" date="2023" name="Sci. Data">
        <title>Genome assembly of the Korean intertidal mud-creeper Batillaria attramentaria.</title>
        <authorList>
            <person name="Patra A.K."/>
            <person name="Ho P.T."/>
            <person name="Jun S."/>
            <person name="Lee S.J."/>
            <person name="Kim Y."/>
            <person name="Won Y.J."/>
        </authorList>
    </citation>
    <scope>NUCLEOTIDE SEQUENCE [LARGE SCALE GENOMIC DNA]</scope>
    <source>
        <strain evidence="1">Wonlab-2016</strain>
    </source>
</reference>
<organism evidence="1 2">
    <name type="scientific">Batillaria attramentaria</name>
    <dbReference type="NCBI Taxonomy" id="370345"/>
    <lineage>
        <taxon>Eukaryota</taxon>
        <taxon>Metazoa</taxon>
        <taxon>Spiralia</taxon>
        <taxon>Lophotrochozoa</taxon>
        <taxon>Mollusca</taxon>
        <taxon>Gastropoda</taxon>
        <taxon>Caenogastropoda</taxon>
        <taxon>Sorbeoconcha</taxon>
        <taxon>Cerithioidea</taxon>
        <taxon>Batillariidae</taxon>
        <taxon>Batillaria</taxon>
    </lineage>
</organism>
<comment type="caution">
    <text evidence="1">The sequence shown here is derived from an EMBL/GenBank/DDBJ whole genome shotgun (WGS) entry which is preliminary data.</text>
</comment>
<dbReference type="EMBL" id="JACVVK020000028">
    <property type="protein sequence ID" value="KAK7502062.1"/>
    <property type="molecule type" value="Genomic_DNA"/>
</dbReference>
<keyword evidence="2" id="KW-1185">Reference proteome</keyword>
<protein>
    <submittedName>
        <fullName evidence="1">Uncharacterized protein</fullName>
    </submittedName>
</protein>
<name>A0ABD0LSN4_9CAEN</name>
<evidence type="ECO:0000313" key="2">
    <source>
        <dbReference type="Proteomes" id="UP001519460"/>
    </source>
</evidence>
<gene>
    <name evidence="1" type="ORF">BaRGS_00006814</name>
</gene>
<proteinExistence type="predicted"/>
<sequence length="125" mass="13934">MAVLYGLQNPLTPTFLGQLDKTVLEEHEERGGTGKRWSLLALCDCDRRLAGTSTRAAKSEADGAELMRVKVRQREATTDNVEPRCPEDLIQSVDSTHCRNVRHGRVLGELHAHRVIIHPHSMSSP</sequence>
<evidence type="ECO:0000313" key="1">
    <source>
        <dbReference type="EMBL" id="KAK7502062.1"/>
    </source>
</evidence>
<dbReference type="AlphaFoldDB" id="A0ABD0LSN4"/>
<dbReference type="Proteomes" id="UP001519460">
    <property type="component" value="Unassembled WGS sequence"/>
</dbReference>